<feature type="compositionally biased region" description="Polar residues" evidence="2">
    <location>
        <begin position="204"/>
        <end position="214"/>
    </location>
</feature>
<name>A0A8X6FQT9_TRICU</name>
<evidence type="ECO:0000313" key="5">
    <source>
        <dbReference type="EMBL" id="GFQ65083.1"/>
    </source>
</evidence>
<dbReference type="GO" id="GO:0003677">
    <property type="term" value="F:DNA binding"/>
    <property type="evidence" value="ECO:0007669"/>
    <property type="project" value="TreeGrafter"/>
</dbReference>
<organism evidence="5 6">
    <name type="scientific">Trichonephila clavata</name>
    <name type="common">Joro spider</name>
    <name type="synonym">Nephila clavata</name>
    <dbReference type="NCBI Taxonomy" id="2740835"/>
    <lineage>
        <taxon>Eukaryota</taxon>
        <taxon>Metazoa</taxon>
        <taxon>Ecdysozoa</taxon>
        <taxon>Arthropoda</taxon>
        <taxon>Chelicerata</taxon>
        <taxon>Arachnida</taxon>
        <taxon>Araneae</taxon>
        <taxon>Araneomorphae</taxon>
        <taxon>Entelegynae</taxon>
        <taxon>Araneoidea</taxon>
        <taxon>Nephilidae</taxon>
        <taxon>Trichonephila</taxon>
    </lineage>
</organism>
<dbReference type="OrthoDB" id="6493824at2759"/>
<dbReference type="Pfam" id="PF03446">
    <property type="entry name" value="NAD_binding_2"/>
    <property type="match status" value="1"/>
</dbReference>
<proteinExistence type="inferred from homology"/>
<feature type="domain" description="6-phosphogluconate dehydrogenase NADP-binding" evidence="3">
    <location>
        <begin position="247"/>
        <end position="405"/>
    </location>
</feature>
<dbReference type="PANTHER" id="PTHR43580">
    <property type="entry name" value="OXIDOREDUCTASE GLYR1-RELATED"/>
    <property type="match status" value="1"/>
</dbReference>
<sequence length="533" mass="60049">MRGFEIDQFVWISSKDISLVIKTFLHDANIPFWLGRITKPPSDTSSKYEKTHHLVRLCGTIHRLWVLEESIHHLSDEMFRDAAGSFILKTLFEVIEAGGLFHPKPKSSTKDSLKNNVSIKNCTAVHTQNPEDVTEIPSIRDGEFPETFRTTALCWKIKHASEKAKHASEKTVKKTPRKRKLAEDELDQSPMQKLSMASDDHSEQNSITNQSEVNQPADDPFAARGEYIPFHFLREPYLQVRGPTSQKIGFIGLGVMAQRIVKNLLKSGHDVSIWNRTEDKCRNLVEDGAQQCSTPSQLIRECDIIFSCVSDPGDVKSNLFFDKGVLEGLKNCEPGTKGYVELTSTDPTTSREHAEAIMYNGGKYLEAPMCGLERLAEDGSLLIICSGDPGLFKSCRSCFSAFCRDLLYLNNNIGIVSKLRLAVSMLVGNVYASLIESMAFLKRCRISRNVFLRILELISMSSPFIKVVGESILEEKFSTDISLKNQQQDLSWALIEANSMDIPMTMTHTANERYKYAKFLCKTGGDLSFNFFR</sequence>
<dbReference type="InterPro" id="IPR051265">
    <property type="entry name" value="HIBADH-related_NP60_sf"/>
</dbReference>
<dbReference type="AlphaFoldDB" id="A0A8X6FQT9"/>
<evidence type="ECO:0000259" key="4">
    <source>
        <dbReference type="Pfam" id="PF14833"/>
    </source>
</evidence>
<keyword evidence="6" id="KW-1185">Reference proteome</keyword>
<protein>
    <submittedName>
        <fullName evidence="5">Putative oxidoreductase GLYR1 homolog</fullName>
    </submittedName>
</protein>
<accession>A0A8X6FQT9</accession>
<dbReference type="Gene3D" id="3.40.50.720">
    <property type="entry name" value="NAD(P)-binding Rossmann-like Domain"/>
    <property type="match status" value="1"/>
</dbReference>
<evidence type="ECO:0000256" key="2">
    <source>
        <dbReference type="SAM" id="MobiDB-lite"/>
    </source>
</evidence>
<dbReference type="Pfam" id="PF14833">
    <property type="entry name" value="NAD_binding_11"/>
    <property type="match status" value="1"/>
</dbReference>
<dbReference type="GO" id="GO:0051287">
    <property type="term" value="F:NAD binding"/>
    <property type="evidence" value="ECO:0007669"/>
    <property type="project" value="InterPro"/>
</dbReference>
<dbReference type="InterPro" id="IPR013328">
    <property type="entry name" value="6PGD_dom2"/>
</dbReference>
<dbReference type="InterPro" id="IPR029154">
    <property type="entry name" value="HIBADH-like_NADP-bd"/>
</dbReference>
<evidence type="ECO:0000313" key="6">
    <source>
        <dbReference type="Proteomes" id="UP000887116"/>
    </source>
</evidence>
<evidence type="ECO:0000259" key="3">
    <source>
        <dbReference type="Pfam" id="PF03446"/>
    </source>
</evidence>
<gene>
    <name evidence="5" type="primary">AGAP009949</name>
    <name evidence="5" type="ORF">TNCT_590891</name>
</gene>
<dbReference type="Gene3D" id="1.10.1040.10">
    <property type="entry name" value="N-(1-d-carboxylethyl)-l-norvaline Dehydrogenase, domain 2"/>
    <property type="match status" value="1"/>
</dbReference>
<comment type="similarity">
    <text evidence="1">Belongs to the HIBADH-related family. NP60 subfamily.</text>
</comment>
<comment type="caution">
    <text evidence="5">The sequence shown here is derived from an EMBL/GenBank/DDBJ whole genome shotgun (WGS) entry which is preliminary data.</text>
</comment>
<dbReference type="InterPro" id="IPR036291">
    <property type="entry name" value="NAD(P)-bd_dom_sf"/>
</dbReference>
<feature type="region of interest" description="Disordered" evidence="2">
    <location>
        <begin position="165"/>
        <end position="218"/>
    </location>
</feature>
<dbReference type="GO" id="GO:0000785">
    <property type="term" value="C:chromatin"/>
    <property type="evidence" value="ECO:0007669"/>
    <property type="project" value="TreeGrafter"/>
</dbReference>
<dbReference type="GO" id="GO:0031491">
    <property type="term" value="F:nucleosome binding"/>
    <property type="evidence" value="ECO:0007669"/>
    <property type="project" value="TreeGrafter"/>
</dbReference>
<dbReference type="SUPFAM" id="SSF51735">
    <property type="entry name" value="NAD(P)-binding Rossmann-fold domains"/>
    <property type="match status" value="1"/>
</dbReference>
<dbReference type="InterPro" id="IPR006115">
    <property type="entry name" value="6PGDH_NADP-bd"/>
</dbReference>
<dbReference type="Proteomes" id="UP000887116">
    <property type="component" value="Unassembled WGS sequence"/>
</dbReference>
<dbReference type="GO" id="GO:0050661">
    <property type="term" value="F:NADP binding"/>
    <property type="evidence" value="ECO:0007669"/>
    <property type="project" value="InterPro"/>
</dbReference>
<evidence type="ECO:0000256" key="1">
    <source>
        <dbReference type="ARBA" id="ARBA00007598"/>
    </source>
</evidence>
<dbReference type="EMBL" id="BMAO01010136">
    <property type="protein sequence ID" value="GFQ65083.1"/>
    <property type="molecule type" value="Genomic_DNA"/>
</dbReference>
<reference evidence="5" key="1">
    <citation type="submission" date="2020-07" db="EMBL/GenBank/DDBJ databases">
        <title>Multicomponent nature underlies the extraordinary mechanical properties of spider dragline silk.</title>
        <authorList>
            <person name="Kono N."/>
            <person name="Nakamura H."/>
            <person name="Mori M."/>
            <person name="Yoshida Y."/>
            <person name="Ohtoshi R."/>
            <person name="Malay A.D."/>
            <person name="Moran D.A.P."/>
            <person name="Tomita M."/>
            <person name="Numata K."/>
            <person name="Arakawa K."/>
        </authorList>
    </citation>
    <scope>NUCLEOTIDE SEQUENCE</scope>
</reference>
<dbReference type="InterPro" id="IPR008927">
    <property type="entry name" value="6-PGluconate_DH-like_C_sf"/>
</dbReference>
<dbReference type="GO" id="GO:0140673">
    <property type="term" value="P:transcription elongation-coupled chromatin remodeling"/>
    <property type="evidence" value="ECO:0007669"/>
    <property type="project" value="TreeGrafter"/>
</dbReference>
<dbReference type="PANTHER" id="PTHR43580:SF2">
    <property type="entry name" value="CYTOKINE-LIKE NUCLEAR FACTOR N-PAC"/>
    <property type="match status" value="1"/>
</dbReference>
<feature type="domain" description="3-hydroxyisobutyrate dehydrogenase-like NAD-binding" evidence="4">
    <location>
        <begin position="420"/>
        <end position="518"/>
    </location>
</feature>
<dbReference type="SUPFAM" id="SSF48179">
    <property type="entry name" value="6-phosphogluconate dehydrogenase C-terminal domain-like"/>
    <property type="match status" value="1"/>
</dbReference>